<dbReference type="SUPFAM" id="SSF50475">
    <property type="entry name" value="FMN-binding split barrel"/>
    <property type="match status" value="1"/>
</dbReference>
<evidence type="ECO:0000256" key="3">
    <source>
        <dbReference type="ARBA" id="ARBA00022643"/>
    </source>
</evidence>
<keyword evidence="7" id="KW-1185">Reference proteome</keyword>
<dbReference type="SMART" id="SM00903">
    <property type="entry name" value="Flavin_Reduct"/>
    <property type="match status" value="1"/>
</dbReference>
<evidence type="ECO:0000313" key="6">
    <source>
        <dbReference type="EMBL" id="SDX59981.1"/>
    </source>
</evidence>
<dbReference type="PANTHER" id="PTHR33798:SF5">
    <property type="entry name" value="FLAVIN REDUCTASE LIKE DOMAIN-CONTAINING PROTEIN"/>
    <property type="match status" value="1"/>
</dbReference>
<dbReference type="InterPro" id="IPR002563">
    <property type="entry name" value="Flavin_Rdtase-like_dom"/>
</dbReference>
<evidence type="ECO:0000259" key="5">
    <source>
        <dbReference type="SMART" id="SM00903"/>
    </source>
</evidence>
<protein>
    <submittedName>
        <fullName evidence="6">NADH-FMN oxidoreductase RutF, flavin reductase (DIM6/NTAB) family</fullName>
    </submittedName>
</protein>
<gene>
    <name evidence="6" type="ORF">SAMN04488069_102182</name>
</gene>
<keyword evidence="3" id="KW-0288">FMN</keyword>
<evidence type="ECO:0000256" key="2">
    <source>
        <dbReference type="ARBA" id="ARBA00022630"/>
    </source>
</evidence>
<evidence type="ECO:0000313" key="7">
    <source>
        <dbReference type="Proteomes" id="UP000199249"/>
    </source>
</evidence>
<keyword evidence="2" id="KW-0285">Flavoprotein</keyword>
<sequence length="333" mass="36493">MSGNYLPIPGRRLAAGGKLRDYSDLRPMSFRTINPTDLSPSDWHPFMVGAVAPRPVAFVSTVAADGSVNLSPYSFFNCFGSNPPILAFSPANRVRDNSQKHTLQNVREVAECVIHICDYAMVEQMSLASTEYAKGVNEFEKAGFTQVPSQQVRPPRVQEAPAAFECVVEQIIELGQNNGAGNMVICRVVLAHFRNDIVLPSGVGIDPRKLDAIARLGGDWYTRPAHSLFEVPKPNRNLGIGIDQLPEFLRTSDVLTGNNLGRLANIEAQSIPTPDQVAAFRQEPIVSYTLSQHADAPARQRHELVLLGQQLLEEGRLLDAWKTLLLAESVVSG</sequence>
<dbReference type="AlphaFoldDB" id="A0A1H3D0Q6"/>
<dbReference type="GO" id="GO:0016646">
    <property type="term" value="F:oxidoreductase activity, acting on the CH-NH group of donors, NAD or NADP as acceptor"/>
    <property type="evidence" value="ECO:0007669"/>
    <property type="project" value="UniProtKB-ARBA"/>
</dbReference>
<dbReference type="InterPro" id="IPR012349">
    <property type="entry name" value="Split_barrel_FMN-bd"/>
</dbReference>
<feature type="domain" description="Flavin reductase like" evidence="5">
    <location>
        <begin position="49"/>
        <end position="206"/>
    </location>
</feature>
<dbReference type="Pfam" id="PF01613">
    <property type="entry name" value="Flavin_Reduct"/>
    <property type="match status" value="1"/>
</dbReference>
<dbReference type="Gene3D" id="2.30.110.10">
    <property type="entry name" value="Electron Transport, Fmn-binding Protein, Chain A"/>
    <property type="match status" value="1"/>
</dbReference>
<proteinExistence type="inferred from homology"/>
<dbReference type="GO" id="GO:0010181">
    <property type="term" value="F:FMN binding"/>
    <property type="evidence" value="ECO:0007669"/>
    <property type="project" value="InterPro"/>
</dbReference>
<dbReference type="EMBL" id="FNOV01000002">
    <property type="protein sequence ID" value="SDX59981.1"/>
    <property type="molecule type" value="Genomic_DNA"/>
</dbReference>
<accession>A0A1H3D0Q6</accession>
<dbReference type="RefSeq" id="WP_317040216.1">
    <property type="nucleotide sequence ID" value="NZ_FNOV01000002.1"/>
</dbReference>
<name>A0A1H3D0Q6_9BACT</name>
<comment type="similarity">
    <text evidence="4">Belongs to the flavoredoxin family.</text>
</comment>
<dbReference type="Proteomes" id="UP000199249">
    <property type="component" value="Unassembled WGS sequence"/>
</dbReference>
<reference evidence="7" key="1">
    <citation type="submission" date="2016-10" db="EMBL/GenBank/DDBJ databases">
        <authorList>
            <person name="Varghese N."/>
            <person name="Submissions S."/>
        </authorList>
    </citation>
    <scope>NUCLEOTIDE SEQUENCE [LARGE SCALE GENOMIC DNA]</scope>
    <source>
        <strain evidence="7">CGMCC 1.8975</strain>
    </source>
</reference>
<evidence type="ECO:0000256" key="1">
    <source>
        <dbReference type="ARBA" id="ARBA00001917"/>
    </source>
</evidence>
<evidence type="ECO:0000256" key="4">
    <source>
        <dbReference type="ARBA" id="ARBA00038054"/>
    </source>
</evidence>
<dbReference type="STRING" id="651662.SAMN04488069_102182"/>
<comment type="cofactor">
    <cofactor evidence="1">
        <name>FMN</name>
        <dbReference type="ChEBI" id="CHEBI:58210"/>
    </cofactor>
</comment>
<organism evidence="6 7">
    <name type="scientific">Hymenobacter psychrophilus</name>
    <dbReference type="NCBI Taxonomy" id="651662"/>
    <lineage>
        <taxon>Bacteria</taxon>
        <taxon>Pseudomonadati</taxon>
        <taxon>Bacteroidota</taxon>
        <taxon>Cytophagia</taxon>
        <taxon>Cytophagales</taxon>
        <taxon>Hymenobacteraceae</taxon>
        <taxon>Hymenobacter</taxon>
    </lineage>
</organism>
<dbReference type="PANTHER" id="PTHR33798">
    <property type="entry name" value="FLAVOPROTEIN OXYGENASE"/>
    <property type="match status" value="1"/>
</dbReference>